<dbReference type="NCBIfam" id="TIGR03664">
    <property type="entry name" value="fut_nucase"/>
    <property type="match status" value="1"/>
</dbReference>
<dbReference type="Gene3D" id="3.40.50.1580">
    <property type="entry name" value="Nucleoside phosphorylase domain"/>
    <property type="match status" value="1"/>
</dbReference>
<comment type="pathway">
    <text evidence="1">Quinol/quinone metabolism; menaquinone biosynthesis.</text>
</comment>
<dbReference type="STRING" id="1178515.SY83_01250"/>
<dbReference type="UniPathway" id="UPA00079"/>
<feature type="domain" description="Nucleoside phosphorylase" evidence="4">
    <location>
        <begin position="11"/>
        <end position="248"/>
    </location>
</feature>
<dbReference type="GO" id="GO:0008782">
    <property type="term" value="F:adenosylhomocysteine nucleosidase activity"/>
    <property type="evidence" value="ECO:0007669"/>
    <property type="project" value="TreeGrafter"/>
</dbReference>
<dbReference type="GO" id="GO:0019284">
    <property type="term" value="P:L-methionine salvage from S-adenosylmethionine"/>
    <property type="evidence" value="ECO:0007669"/>
    <property type="project" value="TreeGrafter"/>
</dbReference>
<dbReference type="AlphaFoldDB" id="A0A172TNH3"/>
<protein>
    <recommendedName>
        <fullName evidence="1 2">Futalosine hydrolase</fullName>
        <shortName evidence="1">FL hydrolase</shortName>
        <ecNumber evidence="1 2">3.2.2.26</ecNumber>
    </recommendedName>
    <alternativeName>
        <fullName evidence="1">Futalosine nucleosidase</fullName>
    </alternativeName>
    <alternativeName>
        <fullName evidence="1">Menaquinone biosynthetic enzyme MqnB</fullName>
    </alternativeName>
</protein>
<keyword evidence="1" id="KW-0378">Hydrolase</keyword>
<dbReference type="EC" id="3.2.2.26" evidence="1 2"/>
<organism evidence="5 6">
    <name type="scientific">Paenibacillus swuensis</name>
    <dbReference type="NCBI Taxonomy" id="1178515"/>
    <lineage>
        <taxon>Bacteria</taxon>
        <taxon>Bacillati</taxon>
        <taxon>Bacillota</taxon>
        <taxon>Bacilli</taxon>
        <taxon>Bacillales</taxon>
        <taxon>Paenibacillaceae</taxon>
        <taxon>Paenibacillus</taxon>
    </lineage>
</organism>
<dbReference type="GO" id="GO:0005829">
    <property type="term" value="C:cytosol"/>
    <property type="evidence" value="ECO:0007669"/>
    <property type="project" value="TreeGrafter"/>
</dbReference>
<proteinExistence type="inferred from homology"/>
<dbReference type="GO" id="GO:0009116">
    <property type="term" value="P:nucleoside metabolic process"/>
    <property type="evidence" value="ECO:0007669"/>
    <property type="project" value="InterPro"/>
</dbReference>
<dbReference type="HAMAP" id="MF_00991">
    <property type="entry name" value="MqnB"/>
    <property type="match status" value="1"/>
</dbReference>
<evidence type="ECO:0000256" key="2">
    <source>
        <dbReference type="NCBIfam" id="TIGR03664"/>
    </source>
</evidence>
<keyword evidence="1" id="KW-0474">Menaquinone biosynthesis</keyword>
<accession>A0A172TNH3</accession>
<dbReference type="NCBIfam" id="NF006087">
    <property type="entry name" value="PRK08236.1"/>
    <property type="match status" value="1"/>
</dbReference>
<sequence length="255" mass="25507">MDPNYIKRDRILIVTAVEAEREALLRGLGRKQDDRRSEDATGAAETDNRNSLDAAGAGRVHVIAGGVGPAAAAASTSAALATAGGAYAAVISAGIGGGFAGQAEIGSLVLASEIVCADLGAEAPPQDFVSIDQLGFGTASYTADAPLTARLAEALRAAGLPLAAGPVLTVSTVTGTAETAARLAQRVPGATAEAMEGFGVAAAAQLHGVPVVELRAVSNAVGLRDRGAWRIKEALAALEAAGAVLAEVFEHECDE</sequence>
<feature type="compositionally biased region" description="Basic and acidic residues" evidence="3">
    <location>
        <begin position="29"/>
        <end position="39"/>
    </location>
</feature>
<dbReference type="GO" id="GO:0009234">
    <property type="term" value="P:menaquinone biosynthetic process"/>
    <property type="evidence" value="ECO:0007669"/>
    <property type="project" value="UniProtKB-UniRule"/>
</dbReference>
<feature type="region of interest" description="Disordered" evidence="3">
    <location>
        <begin position="29"/>
        <end position="51"/>
    </location>
</feature>
<evidence type="ECO:0000259" key="4">
    <source>
        <dbReference type="Pfam" id="PF01048"/>
    </source>
</evidence>
<dbReference type="InterPro" id="IPR019963">
    <property type="entry name" value="FL_hydrolase_MqnB"/>
</dbReference>
<dbReference type="CDD" id="cd17766">
    <property type="entry name" value="futalosine_nucleosidase_MqnB"/>
    <property type="match status" value="1"/>
</dbReference>
<comment type="catalytic activity">
    <reaction evidence="1">
        <text>futalosine + H2O = dehypoxanthine futalosine + hypoxanthine</text>
        <dbReference type="Rhea" id="RHEA:25904"/>
        <dbReference type="ChEBI" id="CHEBI:15377"/>
        <dbReference type="ChEBI" id="CHEBI:17368"/>
        <dbReference type="ChEBI" id="CHEBI:58863"/>
        <dbReference type="ChEBI" id="CHEBI:58864"/>
        <dbReference type="EC" id="3.2.2.26"/>
    </reaction>
</comment>
<dbReference type="Proteomes" id="UP000076927">
    <property type="component" value="Chromosome"/>
</dbReference>
<dbReference type="InterPro" id="IPR035994">
    <property type="entry name" value="Nucleoside_phosphorylase_sf"/>
</dbReference>
<dbReference type="KEGG" id="pswu:SY83_01250"/>
<evidence type="ECO:0000313" key="5">
    <source>
        <dbReference type="EMBL" id="ANE48639.1"/>
    </source>
</evidence>
<comment type="similarity">
    <text evidence="1">Belongs to the PNP/UDP phosphorylase family. Futalosine hydrolase subfamily.</text>
</comment>
<gene>
    <name evidence="1" type="primary">mqnB</name>
    <name evidence="5" type="ORF">SY83_01250</name>
</gene>
<comment type="function">
    <text evidence="1">Catalyzes the hydrolysis of futalosine (FL) to dehypoxanthine futalosine (DHFL) and hypoxanthine, a step in the biosynthesis of menaquinone (MK, vitamin K2).</text>
</comment>
<reference evidence="5 6" key="1">
    <citation type="submission" date="2015-01" db="EMBL/GenBank/DDBJ databases">
        <title>Paenibacillus swuensis/DY6/whole genome sequencing.</title>
        <authorList>
            <person name="Kim M.K."/>
            <person name="Srinivasan S."/>
            <person name="Lee J.-J."/>
        </authorList>
    </citation>
    <scope>NUCLEOTIDE SEQUENCE [LARGE SCALE GENOMIC DNA]</scope>
    <source>
        <strain evidence="5 6">DY6</strain>
    </source>
</reference>
<dbReference type="PANTHER" id="PTHR46832:SF2">
    <property type="entry name" value="FUTALOSINE HYDROLASE"/>
    <property type="match status" value="1"/>
</dbReference>
<dbReference type="InterPro" id="IPR000845">
    <property type="entry name" value="Nucleoside_phosphorylase_d"/>
</dbReference>
<evidence type="ECO:0000256" key="1">
    <source>
        <dbReference type="HAMAP-Rule" id="MF_00991"/>
    </source>
</evidence>
<dbReference type="PANTHER" id="PTHR46832">
    <property type="entry name" value="5'-METHYLTHIOADENOSINE/S-ADENOSYLHOMOCYSTEINE NUCLEOSIDASE"/>
    <property type="match status" value="1"/>
</dbReference>
<evidence type="ECO:0000313" key="6">
    <source>
        <dbReference type="Proteomes" id="UP000076927"/>
    </source>
</evidence>
<evidence type="ECO:0000256" key="3">
    <source>
        <dbReference type="SAM" id="MobiDB-lite"/>
    </source>
</evidence>
<dbReference type="EMBL" id="CP011388">
    <property type="protein sequence ID" value="ANE48639.1"/>
    <property type="molecule type" value="Genomic_DNA"/>
</dbReference>
<dbReference type="Pfam" id="PF01048">
    <property type="entry name" value="PNP_UDP_1"/>
    <property type="match status" value="1"/>
</dbReference>
<keyword evidence="6" id="KW-1185">Reference proteome</keyword>
<dbReference type="SUPFAM" id="SSF53167">
    <property type="entry name" value="Purine and uridine phosphorylases"/>
    <property type="match status" value="1"/>
</dbReference>
<name>A0A172TNH3_9BACL</name>
<dbReference type="GO" id="GO:0008930">
    <property type="term" value="F:methylthioadenosine nucleosidase activity"/>
    <property type="evidence" value="ECO:0007669"/>
    <property type="project" value="TreeGrafter"/>
</dbReference>
<dbReference type="PATRIC" id="fig|1178515.4.peg.223"/>